<dbReference type="PANTHER" id="PTHR24320">
    <property type="entry name" value="RETINOL DEHYDROGENASE"/>
    <property type="match status" value="1"/>
</dbReference>
<proteinExistence type="inferred from homology"/>
<name>A0ABR3WNN5_9PEZI</name>
<dbReference type="PANTHER" id="PTHR24320:SF236">
    <property type="entry name" value="SHORT-CHAIN DEHYDROGENASE-RELATED"/>
    <property type="match status" value="1"/>
</dbReference>
<dbReference type="Proteomes" id="UP001583177">
    <property type="component" value="Unassembled WGS sequence"/>
</dbReference>
<dbReference type="EMBL" id="JAWRVE010000064">
    <property type="protein sequence ID" value="KAL1865047.1"/>
    <property type="molecule type" value="Genomic_DNA"/>
</dbReference>
<evidence type="ECO:0000313" key="4">
    <source>
        <dbReference type="EMBL" id="KAL1865047.1"/>
    </source>
</evidence>
<evidence type="ECO:0000256" key="2">
    <source>
        <dbReference type="ARBA" id="ARBA00022857"/>
    </source>
</evidence>
<evidence type="ECO:0000313" key="5">
    <source>
        <dbReference type="Proteomes" id="UP001583177"/>
    </source>
</evidence>
<gene>
    <name evidence="4" type="ORF">Daus18300_007394</name>
</gene>
<comment type="similarity">
    <text evidence="1">Belongs to the short-chain dehydrogenases/reductases (SDR) family.</text>
</comment>
<dbReference type="Pfam" id="PF00106">
    <property type="entry name" value="adh_short"/>
    <property type="match status" value="1"/>
</dbReference>
<evidence type="ECO:0000256" key="1">
    <source>
        <dbReference type="ARBA" id="ARBA00006484"/>
    </source>
</evidence>
<evidence type="ECO:0000256" key="3">
    <source>
        <dbReference type="ARBA" id="ARBA00023002"/>
    </source>
</evidence>
<dbReference type="InterPro" id="IPR036291">
    <property type="entry name" value="NAD(P)-bd_dom_sf"/>
</dbReference>
<sequence length="297" mass="32980">MAPVAVYILTRSKENADAAIARIKAHYQGREPRQCGSLEFILMDLMDFESIEVAAQSFLDRQGPEGRLDVLFNNAGTGGRKNAPTGRQGHEYHMTTNTLGAFLLTRLLTPILSKTAARMQHVPSAAGSVRVVWPASLLVDTGSPKSGVRKDYLENPDSAKDIDYIELYAMSRTGTWFLASEFARREGARSGVLHVAGNPGTYNTGMWQYTPTLLFWLVWPLLRDPVPHGADTYLWMGLSEDVTMDDAAAGRYAMCDGRWHPAQREDLIMSLRGVDEGGSGRAGEFYEWCEAKVRKFL</sequence>
<accession>A0ABR3WNN5</accession>
<dbReference type="Gene3D" id="3.40.50.720">
    <property type="entry name" value="NAD(P)-binding Rossmann-like Domain"/>
    <property type="match status" value="1"/>
</dbReference>
<keyword evidence="2" id="KW-0521">NADP</keyword>
<reference evidence="4 5" key="1">
    <citation type="journal article" date="2024" name="IMA Fungus">
        <title>IMA Genome - F19 : A genome assembly and annotation guide to empower mycologists, including annotated draft genome sequences of Ceratocystis pirilliformis, Diaporthe australafricana, Fusarium ophioides, Paecilomyces lecythidis, and Sporothrix stenoceras.</title>
        <authorList>
            <person name="Aylward J."/>
            <person name="Wilson A.M."/>
            <person name="Visagie C.M."/>
            <person name="Spraker J."/>
            <person name="Barnes I."/>
            <person name="Buitendag C."/>
            <person name="Ceriani C."/>
            <person name="Del Mar Angel L."/>
            <person name="du Plessis D."/>
            <person name="Fuchs T."/>
            <person name="Gasser K."/>
            <person name="Kramer D."/>
            <person name="Li W."/>
            <person name="Munsamy K."/>
            <person name="Piso A."/>
            <person name="Price J.L."/>
            <person name="Sonnekus B."/>
            <person name="Thomas C."/>
            <person name="van der Nest A."/>
            <person name="van Dijk A."/>
            <person name="van Heerden A."/>
            <person name="van Vuuren N."/>
            <person name="Yilmaz N."/>
            <person name="Duong T.A."/>
            <person name="van der Merwe N.A."/>
            <person name="Wingfield M.J."/>
            <person name="Wingfield B.D."/>
        </authorList>
    </citation>
    <scope>NUCLEOTIDE SEQUENCE [LARGE SCALE GENOMIC DNA]</scope>
    <source>
        <strain evidence="4 5">CMW 18300</strain>
    </source>
</reference>
<organism evidence="4 5">
    <name type="scientific">Diaporthe australafricana</name>
    <dbReference type="NCBI Taxonomy" id="127596"/>
    <lineage>
        <taxon>Eukaryota</taxon>
        <taxon>Fungi</taxon>
        <taxon>Dikarya</taxon>
        <taxon>Ascomycota</taxon>
        <taxon>Pezizomycotina</taxon>
        <taxon>Sordariomycetes</taxon>
        <taxon>Sordariomycetidae</taxon>
        <taxon>Diaporthales</taxon>
        <taxon>Diaporthaceae</taxon>
        <taxon>Diaporthe</taxon>
    </lineage>
</organism>
<comment type="caution">
    <text evidence="4">The sequence shown here is derived from an EMBL/GenBank/DDBJ whole genome shotgun (WGS) entry which is preliminary data.</text>
</comment>
<dbReference type="InterPro" id="IPR002347">
    <property type="entry name" value="SDR_fam"/>
</dbReference>
<protein>
    <submittedName>
        <fullName evidence="4">Uncharacterized protein</fullName>
    </submittedName>
</protein>
<keyword evidence="3" id="KW-0560">Oxidoreductase</keyword>
<dbReference type="SUPFAM" id="SSF51735">
    <property type="entry name" value="NAD(P)-binding Rossmann-fold domains"/>
    <property type="match status" value="1"/>
</dbReference>
<keyword evidence="5" id="KW-1185">Reference proteome</keyword>